<dbReference type="EMBL" id="LWBR01000079">
    <property type="protein sequence ID" value="KZN94674.1"/>
    <property type="molecule type" value="Genomic_DNA"/>
</dbReference>
<proteinExistence type="predicted"/>
<evidence type="ECO:0000313" key="1">
    <source>
        <dbReference type="EMBL" id="ASS91016.1"/>
    </source>
</evidence>
<accession>A0A163Z2X7</accession>
<evidence type="ECO:0000313" key="2">
    <source>
        <dbReference type="EMBL" id="KZN94674.1"/>
    </source>
</evidence>
<dbReference type="Proteomes" id="UP000076476">
    <property type="component" value="Unassembled WGS sequence"/>
</dbReference>
<keyword evidence="3" id="KW-1185">Reference proteome</keyword>
<protein>
    <submittedName>
        <fullName evidence="2">Uncharacterized protein</fullName>
    </submittedName>
</protein>
<sequence length="88" mass="10346">MNDNELLHAYRKLWSNRTLSVGSDEKKTLEEAIKKELLDEMTHPRVRKSPDKKLLDALKRIIAADISPEEKLELISKHMEMYEKILTK</sequence>
<dbReference type="KEGG" id="apak:AP3564_13000"/>
<dbReference type="EMBL" id="CP017703">
    <property type="protein sequence ID" value="ASS91016.1"/>
    <property type="molecule type" value="Genomic_DNA"/>
</dbReference>
<dbReference type="GeneID" id="301125975"/>
<dbReference type="OrthoDB" id="2454083at2"/>
<evidence type="ECO:0000313" key="4">
    <source>
        <dbReference type="Proteomes" id="UP000214606"/>
    </source>
</evidence>
<name>A0A167YXT2_9BACI</name>
<dbReference type="AlphaFoldDB" id="A0A167YXT2"/>
<dbReference type="STRING" id="33936.AZI98_18405"/>
<accession>A0A167YXT2</accession>
<dbReference type="Proteomes" id="UP000214606">
    <property type="component" value="Chromosome"/>
</dbReference>
<organism evidence="2 3">
    <name type="scientific">Aeribacillus pallidus</name>
    <dbReference type="NCBI Taxonomy" id="33936"/>
    <lineage>
        <taxon>Bacteria</taxon>
        <taxon>Bacillati</taxon>
        <taxon>Bacillota</taxon>
        <taxon>Bacilli</taxon>
        <taxon>Bacillales</taxon>
        <taxon>Bacillaceae</taxon>
        <taxon>Aeribacillus</taxon>
    </lineage>
</organism>
<dbReference type="RefSeq" id="WP_063389700.1">
    <property type="nucleotide sequence ID" value="NZ_CP017703.1"/>
</dbReference>
<reference evidence="2 3" key="1">
    <citation type="submission" date="2016-04" db="EMBL/GenBank/DDBJ databases">
        <title>Draft genome sequence of Aeribacillus pallidus 8m3 from petroleum reservoir.</title>
        <authorList>
            <person name="Poltaraus A.B."/>
            <person name="Nazina T.N."/>
            <person name="Tourova T.P."/>
            <person name="Malakho S.M."/>
            <person name="Korshunova A.V."/>
            <person name="Sokolova D.S."/>
        </authorList>
    </citation>
    <scope>NUCLEOTIDE SEQUENCE [LARGE SCALE GENOMIC DNA]</scope>
    <source>
        <strain evidence="2 3">8m3</strain>
    </source>
</reference>
<gene>
    <name evidence="1" type="ORF">AP3564_13000</name>
    <name evidence="2" type="ORF">AZI98_18405</name>
</gene>
<reference evidence="1 4" key="2">
    <citation type="submission" date="2016-10" db="EMBL/GenBank/DDBJ databases">
        <title>The whole genome sequencing and assembly of Aeribacillus pallidus KCTC3564 strain.</title>
        <authorList>
            <person name="Lee Y.-J."/>
            <person name="Park M.-K."/>
            <person name="Yi H."/>
            <person name="Bahn Y.-S."/>
            <person name="Kim J.F."/>
            <person name="Lee D.-W."/>
        </authorList>
    </citation>
    <scope>NUCLEOTIDE SEQUENCE [LARGE SCALE GENOMIC DNA]</scope>
    <source>
        <strain evidence="1 4">KCTC3564</strain>
    </source>
</reference>
<evidence type="ECO:0000313" key="3">
    <source>
        <dbReference type="Proteomes" id="UP000076476"/>
    </source>
</evidence>